<dbReference type="GO" id="GO:0050661">
    <property type="term" value="F:NADP binding"/>
    <property type="evidence" value="ECO:0007669"/>
    <property type="project" value="UniProtKB-UniRule"/>
</dbReference>
<dbReference type="Gene3D" id="3.40.50.720">
    <property type="entry name" value="NAD(P)-binding Rossmann-like Domain"/>
    <property type="match status" value="1"/>
</dbReference>
<reference evidence="16 17" key="1">
    <citation type="journal article" date="2016" name="Sci. Rep.">
        <title>Metabolic traits of an uncultured archaeal lineage -MSBL1- from brine pools of the Red Sea.</title>
        <authorList>
            <person name="Mwirichia R."/>
            <person name="Alam I."/>
            <person name="Rashid M."/>
            <person name="Vinu M."/>
            <person name="Ba-Alawi W."/>
            <person name="Anthony Kamau A."/>
            <person name="Kamanda Ngugi D."/>
            <person name="Goker M."/>
            <person name="Klenk H.P."/>
            <person name="Bajic V."/>
            <person name="Stingl U."/>
        </authorList>
    </citation>
    <scope>NUCLEOTIDE SEQUENCE [LARGE SCALE GENOMIC DNA]</scope>
    <source>
        <strain evidence="16">SCGC-AAA259M10</strain>
    </source>
</reference>
<dbReference type="CDD" id="cd02274">
    <property type="entry name" value="DHDPR_N"/>
    <property type="match status" value="1"/>
</dbReference>
<evidence type="ECO:0000256" key="4">
    <source>
        <dbReference type="ARBA" id="ARBA00022857"/>
    </source>
</evidence>
<evidence type="ECO:0000256" key="6">
    <source>
        <dbReference type="ARBA" id="ARBA00023002"/>
    </source>
</evidence>
<evidence type="ECO:0000256" key="13">
    <source>
        <dbReference type="HAMAP-Rule" id="MF_00102"/>
    </source>
</evidence>
<dbReference type="GO" id="GO:0009089">
    <property type="term" value="P:lysine biosynthetic process via diaminopimelate"/>
    <property type="evidence" value="ECO:0007669"/>
    <property type="project" value="UniProtKB-UniRule"/>
</dbReference>
<sequence>MIEIAICGACGRMGQRITKTVSNQEDMKIAAAIDKPGTPRAGEDIGKIASVEKLGVEVRGADEIEDVLTEANPDVLVDFTIAKAAVENVKAAANAGLPVVVGTTGFSDEQMKEMEKSIQEAEIPAIIASNMSLGVNVFFKMVEEVAEKLGEYDMELIETHHNQKIDAPSGTALTAAKIAAEASGKDLEKVAKFGREKGELGKRPKDEIGIHSVRAGDITGEHSFMFAGPSERVEVSHVAQSRQAFVTGVMKAIRYIREEGKPGKILDMQDVLFGK</sequence>
<gene>
    <name evidence="13" type="primary">dapB</name>
    <name evidence="16" type="ORF">AKJ40_00100</name>
</gene>
<comment type="subcellular location">
    <subcellularLocation>
        <location evidence="13">Cytoplasm</location>
    </subcellularLocation>
</comment>
<comment type="subunit">
    <text evidence="13">Homotetramer.</text>
</comment>
<dbReference type="GO" id="GO:0051287">
    <property type="term" value="F:NAD binding"/>
    <property type="evidence" value="ECO:0007669"/>
    <property type="project" value="UniProtKB-UniRule"/>
</dbReference>
<comment type="caution">
    <text evidence="16">The sequence shown here is derived from an EMBL/GenBank/DDBJ whole genome shotgun (WGS) entry which is preliminary data.</text>
</comment>
<dbReference type="InterPro" id="IPR023940">
    <property type="entry name" value="DHDPR_bac"/>
</dbReference>
<dbReference type="EC" id="1.17.1.8" evidence="10 13"/>
<evidence type="ECO:0000259" key="15">
    <source>
        <dbReference type="Pfam" id="PF05173"/>
    </source>
</evidence>
<evidence type="ECO:0000313" key="16">
    <source>
        <dbReference type="EMBL" id="KXB00875.1"/>
    </source>
</evidence>
<dbReference type="Pfam" id="PF01113">
    <property type="entry name" value="DapB_N"/>
    <property type="match status" value="1"/>
</dbReference>
<dbReference type="Proteomes" id="UP000070341">
    <property type="component" value="Unassembled WGS sequence"/>
</dbReference>
<feature type="binding site" evidence="13">
    <location>
        <begin position="8"/>
        <end position="13"/>
    </location>
    <ligand>
        <name>NAD(+)</name>
        <dbReference type="ChEBI" id="CHEBI:57540"/>
    </ligand>
</feature>
<dbReference type="PIRSF" id="PIRSF000161">
    <property type="entry name" value="DHPR"/>
    <property type="match status" value="1"/>
</dbReference>
<evidence type="ECO:0000256" key="3">
    <source>
        <dbReference type="ARBA" id="ARBA00022605"/>
    </source>
</evidence>
<evidence type="ECO:0000313" key="17">
    <source>
        <dbReference type="Proteomes" id="UP000070341"/>
    </source>
</evidence>
<dbReference type="InterPro" id="IPR022663">
    <property type="entry name" value="DapB_C"/>
</dbReference>
<comment type="function">
    <text evidence="13">Catalyzes the conversion of 4-hydroxy-tetrahydrodipicolinate (HTPA) to tetrahydrodipicolinate.</text>
</comment>
<organism evidence="16 17">
    <name type="scientific">candidate division MSBL1 archaeon SCGC-AAA259M10</name>
    <dbReference type="NCBI Taxonomy" id="1698270"/>
    <lineage>
        <taxon>Archaea</taxon>
        <taxon>Methanobacteriati</taxon>
        <taxon>Methanobacteriota</taxon>
        <taxon>candidate division MSBL1</taxon>
    </lineage>
</organism>
<evidence type="ECO:0000256" key="9">
    <source>
        <dbReference type="ARBA" id="ARBA00037922"/>
    </source>
</evidence>
<dbReference type="InterPro" id="IPR036291">
    <property type="entry name" value="NAD(P)-bd_dom_sf"/>
</dbReference>
<feature type="domain" description="Dihydrodipicolinate reductase C-terminal" evidence="15">
    <location>
        <begin position="134"/>
        <end position="272"/>
    </location>
</feature>
<comment type="pathway">
    <text evidence="9 13">Amino-acid biosynthesis; L-lysine biosynthesis via DAP pathway; (S)-tetrahydrodipicolinate from L-aspartate: step 4/4.</text>
</comment>
<feature type="domain" description="Dihydrodipicolinate reductase N-terminal" evidence="14">
    <location>
        <begin position="2"/>
        <end position="131"/>
    </location>
</feature>
<keyword evidence="7 13" id="KW-0520">NAD</keyword>
<dbReference type="AlphaFoldDB" id="A0A133V370"/>
<feature type="binding site" evidence="13">
    <location>
        <position position="161"/>
    </location>
    <ligand>
        <name>(S)-2,3,4,5-tetrahydrodipicolinate</name>
        <dbReference type="ChEBI" id="CHEBI:16845"/>
    </ligand>
</feature>
<keyword evidence="4 13" id="KW-0521">NADP</keyword>
<dbReference type="FunFam" id="3.30.360.10:FF:000004">
    <property type="entry name" value="4-hydroxy-tetrahydrodipicolinate reductase"/>
    <property type="match status" value="1"/>
</dbReference>
<keyword evidence="3 13" id="KW-0028">Amino-acid biosynthesis</keyword>
<evidence type="ECO:0000256" key="12">
    <source>
        <dbReference type="ARBA" id="ARBA00049396"/>
    </source>
</evidence>
<comment type="catalytic activity">
    <reaction evidence="11 13">
        <text>(S)-2,3,4,5-tetrahydrodipicolinate + NADP(+) + H2O = (2S,4S)-4-hydroxy-2,3,4,5-tetrahydrodipicolinate + NADPH + H(+)</text>
        <dbReference type="Rhea" id="RHEA:35331"/>
        <dbReference type="ChEBI" id="CHEBI:15377"/>
        <dbReference type="ChEBI" id="CHEBI:15378"/>
        <dbReference type="ChEBI" id="CHEBI:16845"/>
        <dbReference type="ChEBI" id="CHEBI:57783"/>
        <dbReference type="ChEBI" id="CHEBI:58349"/>
        <dbReference type="ChEBI" id="CHEBI:67139"/>
        <dbReference type="EC" id="1.17.1.8"/>
    </reaction>
</comment>
<evidence type="ECO:0000256" key="1">
    <source>
        <dbReference type="ARBA" id="ARBA00006642"/>
    </source>
</evidence>
<dbReference type="GO" id="GO:0005737">
    <property type="term" value="C:cytoplasm"/>
    <property type="evidence" value="ECO:0007669"/>
    <property type="project" value="UniProtKB-SubCell"/>
</dbReference>
<evidence type="ECO:0000256" key="11">
    <source>
        <dbReference type="ARBA" id="ARBA00049080"/>
    </source>
</evidence>
<evidence type="ECO:0000259" key="14">
    <source>
        <dbReference type="Pfam" id="PF01113"/>
    </source>
</evidence>
<protein>
    <recommendedName>
        <fullName evidence="10 13">4-hydroxy-tetrahydrodipicolinate reductase</fullName>
        <shortName evidence="13">HTPA reductase</shortName>
        <ecNumber evidence="10 13">1.17.1.8</ecNumber>
    </recommendedName>
</protein>
<comment type="similarity">
    <text evidence="1 13">Belongs to the DapB family.</text>
</comment>
<evidence type="ECO:0000256" key="5">
    <source>
        <dbReference type="ARBA" id="ARBA00022915"/>
    </source>
</evidence>
<feature type="binding site" evidence="13">
    <location>
        <begin position="170"/>
        <end position="171"/>
    </location>
    <ligand>
        <name>(S)-2,3,4,5-tetrahydrodipicolinate</name>
        <dbReference type="ChEBI" id="CHEBI:16845"/>
    </ligand>
</feature>
<evidence type="ECO:0000256" key="10">
    <source>
        <dbReference type="ARBA" id="ARBA00038983"/>
    </source>
</evidence>
<dbReference type="Pfam" id="PF05173">
    <property type="entry name" value="DapB_C"/>
    <property type="match status" value="1"/>
</dbReference>
<dbReference type="HAMAP" id="MF_00102">
    <property type="entry name" value="DapB"/>
    <property type="match status" value="1"/>
</dbReference>
<dbReference type="PROSITE" id="PS01298">
    <property type="entry name" value="DAPB"/>
    <property type="match status" value="1"/>
</dbReference>
<dbReference type="InterPro" id="IPR022664">
    <property type="entry name" value="DapB_N_CS"/>
</dbReference>
<dbReference type="GO" id="GO:0016726">
    <property type="term" value="F:oxidoreductase activity, acting on CH or CH2 groups, NAD or NADP as acceptor"/>
    <property type="evidence" value="ECO:0007669"/>
    <property type="project" value="UniProtKB-UniRule"/>
</dbReference>
<feature type="binding site" evidence="13">
    <location>
        <begin position="102"/>
        <end position="104"/>
    </location>
    <ligand>
        <name>NAD(+)</name>
        <dbReference type="ChEBI" id="CHEBI:57540"/>
    </ligand>
</feature>
<keyword evidence="6 13" id="KW-0560">Oxidoreductase</keyword>
<feature type="binding site" evidence="13">
    <location>
        <position position="35"/>
    </location>
    <ligand>
        <name>NADP(+)</name>
        <dbReference type="ChEBI" id="CHEBI:58349"/>
    </ligand>
</feature>
<feature type="binding site" evidence="13">
    <location>
        <position position="34"/>
    </location>
    <ligand>
        <name>NAD(+)</name>
        <dbReference type="ChEBI" id="CHEBI:57540"/>
    </ligand>
</feature>
<comment type="caution">
    <text evidence="13">Was originally thought to be a dihydrodipicolinate reductase (DHDPR), catalyzing the conversion of dihydrodipicolinate to tetrahydrodipicolinate. However, it was shown in E.coli that the substrate of the enzymatic reaction is not dihydrodipicolinate (DHDP) but in fact (2S,4S)-4-hydroxy-2,3,4,5-tetrahydrodipicolinic acid (HTPA), the product released by the DapA-catalyzed reaction.</text>
</comment>
<dbReference type="PATRIC" id="fig|1698270.3.peg.22"/>
<comment type="catalytic activity">
    <reaction evidence="12 13">
        <text>(S)-2,3,4,5-tetrahydrodipicolinate + NAD(+) + H2O = (2S,4S)-4-hydroxy-2,3,4,5-tetrahydrodipicolinate + NADH + H(+)</text>
        <dbReference type="Rhea" id="RHEA:35323"/>
        <dbReference type="ChEBI" id="CHEBI:15377"/>
        <dbReference type="ChEBI" id="CHEBI:15378"/>
        <dbReference type="ChEBI" id="CHEBI:16845"/>
        <dbReference type="ChEBI" id="CHEBI:57540"/>
        <dbReference type="ChEBI" id="CHEBI:57945"/>
        <dbReference type="ChEBI" id="CHEBI:67139"/>
        <dbReference type="EC" id="1.17.1.8"/>
    </reaction>
</comment>
<evidence type="ECO:0000256" key="8">
    <source>
        <dbReference type="ARBA" id="ARBA00023154"/>
    </source>
</evidence>
<feature type="active site" description="Proton donor/acceptor" evidence="13">
    <location>
        <position position="160"/>
    </location>
</feature>
<dbReference type="SUPFAM" id="SSF55347">
    <property type="entry name" value="Glyceraldehyde-3-phosphate dehydrogenase-like, C-terminal domain"/>
    <property type="match status" value="1"/>
</dbReference>
<accession>A0A133V370</accession>
<dbReference type="SUPFAM" id="SSF51735">
    <property type="entry name" value="NAD(P)-binding Rossmann-fold domains"/>
    <property type="match status" value="1"/>
</dbReference>
<dbReference type="NCBIfam" id="TIGR00036">
    <property type="entry name" value="dapB"/>
    <property type="match status" value="1"/>
</dbReference>
<evidence type="ECO:0000256" key="7">
    <source>
        <dbReference type="ARBA" id="ARBA00023027"/>
    </source>
</evidence>
<dbReference type="PANTHER" id="PTHR20836:SF0">
    <property type="entry name" value="4-HYDROXY-TETRAHYDRODIPICOLINATE REDUCTASE 1, CHLOROPLASTIC-RELATED"/>
    <property type="match status" value="1"/>
</dbReference>
<keyword evidence="5 13" id="KW-0220">Diaminopimelate biosynthesis</keyword>
<dbReference type="InterPro" id="IPR000846">
    <property type="entry name" value="DapB_N"/>
</dbReference>
<keyword evidence="2 13" id="KW-0963">Cytoplasm</keyword>
<feature type="active site" description="Proton donor" evidence="13">
    <location>
        <position position="164"/>
    </location>
</feature>
<dbReference type="GO" id="GO:0019877">
    <property type="term" value="P:diaminopimelate biosynthetic process"/>
    <property type="evidence" value="ECO:0007669"/>
    <property type="project" value="UniProtKB-UniRule"/>
</dbReference>
<dbReference type="EMBL" id="LHXU01000001">
    <property type="protein sequence ID" value="KXB00875.1"/>
    <property type="molecule type" value="Genomic_DNA"/>
</dbReference>
<name>A0A133V370_9EURY</name>
<feature type="binding site" evidence="13">
    <location>
        <begin position="128"/>
        <end position="131"/>
    </location>
    <ligand>
        <name>NAD(+)</name>
        <dbReference type="ChEBI" id="CHEBI:57540"/>
    </ligand>
</feature>
<dbReference type="GO" id="GO:0008839">
    <property type="term" value="F:4-hydroxy-tetrahydrodipicolinate reductase"/>
    <property type="evidence" value="ECO:0007669"/>
    <property type="project" value="UniProtKB-UniRule"/>
</dbReference>
<evidence type="ECO:0000256" key="2">
    <source>
        <dbReference type="ARBA" id="ARBA00022490"/>
    </source>
</evidence>
<dbReference type="PANTHER" id="PTHR20836">
    <property type="entry name" value="DIHYDRODIPICOLINATE REDUCTASE"/>
    <property type="match status" value="1"/>
</dbReference>
<keyword evidence="17" id="KW-1185">Reference proteome</keyword>
<dbReference type="Gene3D" id="3.30.360.10">
    <property type="entry name" value="Dihydrodipicolinate Reductase, domain 2"/>
    <property type="match status" value="1"/>
</dbReference>
<proteinExistence type="inferred from homology"/>
<dbReference type="UniPathway" id="UPA00034">
    <property type="reaction ID" value="UER00018"/>
</dbReference>
<keyword evidence="8 13" id="KW-0457">Lysine biosynthesis</keyword>